<organism evidence="2 3">
    <name type="scientific">Paenibacillus silagei</name>
    <dbReference type="NCBI Taxonomy" id="1670801"/>
    <lineage>
        <taxon>Bacteria</taxon>
        <taxon>Bacillati</taxon>
        <taxon>Bacillota</taxon>
        <taxon>Bacilli</taxon>
        <taxon>Bacillales</taxon>
        <taxon>Paenibacillaceae</taxon>
        <taxon>Paenibacillus</taxon>
    </lineage>
</organism>
<protein>
    <submittedName>
        <fullName evidence="2">Uncharacterized protein</fullName>
    </submittedName>
</protein>
<dbReference type="RefSeq" id="WP_209879690.1">
    <property type="nucleotide sequence ID" value="NZ_JAGGLV010000040.1"/>
</dbReference>
<feature type="region of interest" description="Disordered" evidence="1">
    <location>
        <begin position="1"/>
        <end position="25"/>
    </location>
</feature>
<comment type="caution">
    <text evidence="2">The sequence shown here is derived from an EMBL/GenBank/DDBJ whole genome shotgun (WGS) entry which is preliminary data.</text>
</comment>
<proteinExistence type="predicted"/>
<accession>A0ABS4P1U2</accession>
<evidence type="ECO:0000313" key="3">
    <source>
        <dbReference type="Proteomes" id="UP000773462"/>
    </source>
</evidence>
<gene>
    <name evidence="2" type="ORF">J2Z70_006490</name>
</gene>
<name>A0ABS4P1U2_9BACL</name>
<dbReference type="EMBL" id="JAGGLV010000040">
    <property type="protein sequence ID" value="MBP2116273.1"/>
    <property type="molecule type" value="Genomic_DNA"/>
</dbReference>
<sequence length="68" mass="7642">MSSKEMAAIEQERGSGKPDAFGKKQIRGSALFGPKEKDVLEVVLQEDGSYTLEEAKHLMERYLNKEVI</sequence>
<evidence type="ECO:0000256" key="1">
    <source>
        <dbReference type="SAM" id="MobiDB-lite"/>
    </source>
</evidence>
<reference evidence="2 3" key="1">
    <citation type="submission" date="2021-03" db="EMBL/GenBank/DDBJ databases">
        <title>Genomic Encyclopedia of Type Strains, Phase IV (KMG-IV): sequencing the most valuable type-strain genomes for metagenomic binning, comparative biology and taxonomic classification.</title>
        <authorList>
            <person name="Goeker M."/>
        </authorList>
    </citation>
    <scope>NUCLEOTIDE SEQUENCE [LARGE SCALE GENOMIC DNA]</scope>
    <source>
        <strain evidence="2 3">DSM 101953</strain>
    </source>
</reference>
<evidence type="ECO:0000313" key="2">
    <source>
        <dbReference type="EMBL" id="MBP2116273.1"/>
    </source>
</evidence>
<dbReference type="Proteomes" id="UP000773462">
    <property type="component" value="Unassembled WGS sequence"/>
</dbReference>
<feature type="compositionally biased region" description="Basic and acidic residues" evidence="1">
    <location>
        <begin position="10"/>
        <end position="22"/>
    </location>
</feature>
<keyword evidence="3" id="KW-1185">Reference proteome</keyword>